<dbReference type="AlphaFoldDB" id="A0A1H9PZF6"/>
<dbReference type="OrthoDB" id="3171769at2"/>
<accession>A0A1H9PZF6</accession>
<feature type="transmembrane region" description="Helical" evidence="1">
    <location>
        <begin position="121"/>
        <end position="142"/>
    </location>
</feature>
<keyword evidence="3" id="KW-1185">Reference proteome</keyword>
<sequence>MTSYTERYVAAVTRTVPPAARRDVGAELSASITDQVEARIADGESLRSAERAVLVELGDPLVLASRFTDRPLWVVGPRLYASWVRLLRALLWIILPLTAAGMALGQLLAGASIGATAGGTAVGVLQTGVHIVFWTTLVFFVLERAGATESVGASWEPEQLPQAPEDSGSVGELVGSLVASALFAGAIVWDRFLGWNGEGLCVFASSLWPWWMSALFVALALSAAIEVLVFRRRGWTIPTALGYAVVQLAVTTAALVLLGQGMLLDAALVASFDAVAPSVRTVLGVLLAGGIAGVGIASVVTPLGRAITARARPS</sequence>
<evidence type="ECO:0000256" key="1">
    <source>
        <dbReference type="SAM" id="Phobius"/>
    </source>
</evidence>
<protein>
    <submittedName>
        <fullName evidence="2">Uncharacterized protein</fullName>
    </submittedName>
</protein>
<keyword evidence="1" id="KW-0472">Membrane</keyword>
<keyword evidence="1" id="KW-1133">Transmembrane helix</keyword>
<dbReference type="STRING" id="64702.SAMN05443377_10245"/>
<feature type="transmembrane region" description="Helical" evidence="1">
    <location>
        <begin position="170"/>
        <end position="189"/>
    </location>
</feature>
<dbReference type="InterPro" id="IPR047928">
    <property type="entry name" value="Perm_prefix_1"/>
</dbReference>
<dbReference type="NCBIfam" id="NF038403">
    <property type="entry name" value="perm_prefix_1"/>
    <property type="match status" value="1"/>
</dbReference>
<evidence type="ECO:0000313" key="2">
    <source>
        <dbReference type="EMBL" id="SER53686.1"/>
    </source>
</evidence>
<feature type="transmembrane region" description="Helical" evidence="1">
    <location>
        <begin position="241"/>
        <end position="263"/>
    </location>
</feature>
<feature type="transmembrane region" description="Helical" evidence="1">
    <location>
        <begin position="283"/>
        <end position="304"/>
    </location>
</feature>
<reference evidence="2 3" key="1">
    <citation type="submission" date="2016-10" db="EMBL/GenBank/DDBJ databases">
        <authorList>
            <person name="de Groot N.N."/>
        </authorList>
    </citation>
    <scope>NUCLEOTIDE SEQUENCE [LARGE SCALE GENOMIC DNA]</scope>
    <source>
        <strain evidence="2 3">DSM 16859</strain>
    </source>
</reference>
<dbReference type="Proteomes" id="UP000198815">
    <property type="component" value="Unassembled WGS sequence"/>
</dbReference>
<feature type="transmembrane region" description="Helical" evidence="1">
    <location>
        <begin position="89"/>
        <end position="109"/>
    </location>
</feature>
<gene>
    <name evidence="2" type="ORF">SAMN05443377_10245</name>
</gene>
<dbReference type="EMBL" id="FOGZ01000002">
    <property type="protein sequence ID" value="SER53686.1"/>
    <property type="molecule type" value="Genomic_DNA"/>
</dbReference>
<feature type="transmembrane region" description="Helical" evidence="1">
    <location>
        <begin position="209"/>
        <end position="229"/>
    </location>
</feature>
<keyword evidence="1" id="KW-0812">Transmembrane</keyword>
<dbReference type="RefSeq" id="WP_091966961.1">
    <property type="nucleotide sequence ID" value="NZ_FOGZ01000002.1"/>
</dbReference>
<organism evidence="2 3">
    <name type="scientific">Propionibacterium cyclohexanicum</name>
    <dbReference type="NCBI Taxonomy" id="64702"/>
    <lineage>
        <taxon>Bacteria</taxon>
        <taxon>Bacillati</taxon>
        <taxon>Actinomycetota</taxon>
        <taxon>Actinomycetes</taxon>
        <taxon>Propionibacteriales</taxon>
        <taxon>Propionibacteriaceae</taxon>
        <taxon>Propionibacterium</taxon>
    </lineage>
</organism>
<proteinExistence type="predicted"/>
<evidence type="ECO:0000313" key="3">
    <source>
        <dbReference type="Proteomes" id="UP000198815"/>
    </source>
</evidence>
<name>A0A1H9PZF6_9ACTN</name>